<dbReference type="OrthoDB" id="1237440at2"/>
<reference evidence="1 2" key="1">
    <citation type="submission" date="2019-04" db="EMBL/GenBank/DDBJ databases">
        <title>Cohnella sp. nov. isolated from preserved vegetables.</title>
        <authorList>
            <person name="Lin S.-Y."/>
            <person name="Hung M.-H."/>
            <person name="Young C.-C."/>
        </authorList>
    </citation>
    <scope>NUCLEOTIDE SEQUENCE [LARGE SCALE GENOMIC DNA]</scope>
    <source>
        <strain evidence="1 2">CC-MHH1044</strain>
    </source>
</reference>
<gene>
    <name evidence="1" type="ORF">E6C55_25540</name>
</gene>
<protein>
    <submittedName>
        <fullName evidence="1">Uncharacterized protein</fullName>
    </submittedName>
</protein>
<accession>A0A4V3WE10</accession>
<dbReference type="Proteomes" id="UP000310636">
    <property type="component" value="Unassembled WGS sequence"/>
</dbReference>
<keyword evidence="2" id="KW-1185">Reference proteome</keyword>
<proteinExistence type="predicted"/>
<evidence type="ECO:0000313" key="2">
    <source>
        <dbReference type="Proteomes" id="UP000310636"/>
    </source>
</evidence>
<sequence>MRIKLEDHLMALFNDKIDDVYVETHTAHFSVWEAHPIKVNGEESTWDEFISMLNSHCDELTVSDGTRFVKVDKLFVAAGSLDRVKVFLDDNVPEYMDGIIRIGSVISYDENDEVVGDHQDLVDNMEFHDPTDLRKYVSKKLDIDIDKIEIVEE</sequence>
<comment type="caution">
    <text evidence="1">The sequence shown here is derived from an EMBL/GenBank/DDBJ whole genome shotgun (WGS) entry which is preliminary data.</text>
</comment>
<dbReference type="EMBL" id="SSOB01000041">
    <property type="protein sequence ID" value="THF74408.1"/>
    <property type="molecule type" value="Genomic_DNA"/>
</dbReference>
<organism evidence="1 2">
    <name type="scientific">Cohnella fermenti</name>
    <dbReference type="NCBI Taxonomy" id="2565925"/>
    <lineage>
        <taxon>Bacteria</taxon>
        <taxon>Bacillati</taxon>
        <taxon>Bacillota</taxon>
        <taxon>Bacilli</taxon>
        <taxon>Bacillales</taxon>
        <taxon>Paenibacillaceae</taxon>
        <taxon>Cohnella</taxon>
    </lineage>
</organism>
<name>A0A4V3WE10_9BACL</name>
<evidence type="ECO:0000313" key="1">
    <source>
        <dbReference type="EMBL" id="THF74408.1"/>
    </source>
</evidence>
<dbReference type="AlphaFoldDB" id="A0A4V3WE10"/>
<dbReference type="RefSeq" id="WP_136372663.1">
    <property type="nucleotide sequence ID" value="NZ_SSOB01000041.1"/>
</dbReference>